<organism evidence="2 3">
    <name type="scientific">Glycomyces luteolus</name>
    <dbReference type="NCBI Taxonomy" id="2670330"/>
    <lineage>
        <taxon>Bacteria</taxon>
        <taxon>Bacillati</taxon>
        <taxon>Actinomycetota</taxon>
        <taxon>Actinomycetes</taxon>
        <taxon>Glycomycetales</taxon>
        <taxon>Glycomycetaceae</taxon>
        <taxon>Glycomyces</taxon>
    </lineage>
</organism>
<feature type="domain" description="Ricin B lectin" evidence="1">
    <location>
        <begin position="47"/>
        <end position="183"/>
    </location>
</feature>
<proteinExistence type="predicted"/>
<keyword evidence="3" id="KW-1185">Reference proteome</keyword>
<dbReference type="EMBL" id="JAPZVP010000014">
    <property type="protein sequence ID" value="MDA1361416.1"/>
    <property type="molecule type" value="Genomic_DNA"/>
</dbReference>
<dbReference type="RefSeq" id="WP_270111418.1">
    <property type="nucleotide sequence ID" value="NZ_JAPZVP010000014.1"/>
</dbReference>
<evidence type="ECO:0000313" key="3">
    <source>
        <dbReference type="Proteomes" id="UP001146067"/>
    </source>
</evidence>
<dbReference type="PROSITE" id="PS50231">
    <property type="entry name" value="RICIN_B_LECTIN"/>
    <property type="match status" value="1"/>
</dbReference>
<sequence>MHPAPDLAVLTRWSRILTALAVAVVLATAGLIGLGATRAEAQPTASDWYTVQSRHSGLVLDIQGASTATGAILTQYTDWEGTNQQFRFIDLGTGYYKIQVRHSGLVLDVWNLSTANGATIAQYTDLGGANQQWRVTKDSAGYYSIISRHSGKALDVYNWSTSAGSQIVQYTPTGASNQQWSLNPVAANCGTDTVLAGIDEA</sequence>
<comment type="caution">
    <text evidence="2">The sequence shown here is derived from an EMBL/GenBank/DDBJ whole genome shotgun (WGS) entry which is preliminary data.</text>
</comment>
<dbReference type="InterPro" id="IPR035992">
    <property type="entry name" value="Ricin_B-like_lectins"/>
</dbReference>
<accession>A0A9X3P9S7</accession>
<reference evidence="2" key="1">
    <citation type="submission" date="2022-12" db="EMBL/GenBank/DDBJ databases">
        <title>Gycomyces niveus sp.nov.,a novel actinomycete isolated from soil in Shouguan.</title>
        <authorList>
            <person name="Yang X."/>
        </authorList>
    </citation>
    <scope>NUCLEOTIDE SEQUENCE</scope>
    <source>
        <strain evidence="2">NEAU-A15</strain>
    </source>
</reference>
<dbReference type="InterPro" id="IPR000772">
    <property type="entry name" value="Ricin_B_lectin"/>
</dbReference>
<dbReference type="Pfam" id="PF14200">
    <property type="entry name" value="RicinB_lectin_2"/>
    <property type="match status" value="2"/>
</dbReference>
<dbReference type="Gene3D" id="2.80.10.50">
    <property type="match status" value="3"/>
</dbReference>
<dbReference type="AlphaFoldDB" id="A0A9X3P9S7"/>
<name>A0A9X3P9S7_9ACTN</name>
<dbReference type="SMART" id="SM00458">
    <property type="entry name" value="RICIN"/>
    <property type="match status" value="1"/>
</dbReference>
<gene>
    <name evidence="2" type="ORF">O1R50_17445</name>
</gene>
<dbReference type="Proteomes" id="UP001146067">
    <property type="component" value="Unassembled WGS sequence"/>
</dbReference>
<protein>
    <submittedName>
        <fullName evidence="2">RICIN domain-containing protein</fullName>
    </submittedName>
</protein>
<dbReference type="SUPFAM" id="SSF50370">
    <property type="entry name" value="Ricin B-like lectins"/>
    <property type="match status" value="1"/>
</dbReference>
<evidence type="ECO:0000313" key="2">
    <source>
        <dbReference type="EMBL" id="MDA1361416.1"/>
    </source>
</evidence>
<evidence type="ECO:0000259" key="1">
    <source>
        <dbReference type="SMART" id="SM00458"/>
    </source>
</evidence>